<comment type="similarity">
    <text evidence="5">Belongs to the class-II pyridoxal-phosphate-dependent aminotransferase family. MalY/PatB cystathionine beta-lyase subfamily.</text>
</comment>
<evidence type="ECO:0000256" key="3">
    <source>
        <dbReference type="ARBA" id="ARBA00022898"/>
    </source>
</evidence>
<dbReference type="InterPro" id="IPR015424">
    <property type="entry name" value="PyrdxlP-dep_Trfase"/>
</dbReference>
<evidence type="ECO:0000313" key="7">
    <source>
        <dbReference type="EMBL" id="MVA74905.1"/>
    </source>
</evidence>
<evidence type="ECO:0000256" key="1">
    <source>
        <dbReference type="ARBA" id="ARBA00001933"/>
    </source>
</evidence>
<evidence type="ECO:0000313" key="8">
    <source>
        <dbReference type="Proteomes" id="UP000435304"/>
    </source>
</evidence>
<dbReference type="AlphaFoldDB" id="A0A6A9UT44"/>
<organism evidence="7 8">
    <name type="scientific">Auraticoccus cholistanensis</name>
    <dbReference type="NCBI Taxonomy" id="2656650"/>
    <lineage>
        <taxon>Bacteria</taxon>
        <taxon>Bacillati</taxon>
        <taxon>Actinomycetota</taxon>
        <taxon>Actinomycetes</taxon>
        <taxon>Propionibacteriales</taxon>
        <taxon>Propionibacteriaceae</taxon>
        <taxon>Auraticoccus</taxon>
    </lineage>
</organism>
<dbReference type="InterPro" id="IPR015421">
    <property type="entry name" value="PyrdxlP-dep_Trfase_major"/>
</dbReference>
<dbReference type="EMBL" id="WPCU01000003">
    <property type="protein sequence ID" value="MVA74905.1"/>
    <property type="molecule type" value="Genomic_DNA"/>
</dbReference>
<dbReference type="PANTHER" id="PTHR43525">
    <property type="entry name" value="PROTEIN MALY"/>
    <property type="match status" value="1"/>
</dbReference>
<dbReference type="InterPro" id="IPR015422">
    <property type="entry name" value="PyrdxlP-dep_Trfase_small"/>
</dbReference>
<dbReference type="GO" id="GO:0008483">
    <property type="term" value="F:transaminase activity"/>
    <property type="evidence" value="ECO:0007669"/>
    <property type="project" value="UniProtKB-KW"/>
</dbReference>
<dbReference type="Pfam" id="PF00155">
    <property type="entry name" value="Aminotran_1_2"/>
    <property type="match status" value="1"/>
</dbReference>
<protein>
    <recommendedName>
        <fullName evidence="2">cysteine-S-conjugate beta-lyase</fullName>
        <ecNumber evidence="2">4.4.1.13</ecNumber>
    </recommendedName>
</protein>
<keyword evidence="7" id="KW-0808">Transferase</keyword>
<keyword evidence="4" id="KW-0456">Lyase</keyword>
<proteinExistence type="inferred from homology"/>
<dbReference type="CDD" id="cd00609">
    <property type="entry name" value="AAT_like"/>
    <property type="match status" value="1"/>
</dbReference>
<dbReference type="SUPFAM" id="SSF53383">
    <property type="entry name" value="PLP-dependent transferases"/>
    <property type="match status" value="1"/>
</dbReference>
<keyword evidence="3" id="KW-0663">Pyridoxal phosphate</keyword>
<evidence type="ECO:0000256" key="4">
    <source>
        <dbReference type="ARBA" id="ARBA00023239"/>
    </source>
</evidence>
<evidence type="ECO:0000256" key="5">
    <source>
        <dbReference type="ARBA" id="ARBA00037974"/>
    </source>
</evidence>
<reference evidence="7 8" key="1">
    <citation type="submission" date="2019-12" db="EMBL/GenBank/DDBJ databases">
        <title>Auraticoccus cholistani sp. nov., an actinomycete isolated from soil of Cholistan desert.</title>
        <authorList>
            <person name="Cheema M.T."/>
        </authorList>
    </citation>
    <scope>NUCLEOTIDE SEQUENCE [LARGE SCALE GENOMIC DNA]</scope>
    <source>
        <strain evidence="7 8">F435</strain>
    </source>
</reference>
<comment type="caution">
    <text evidence="7">The sequence shown here is derived from an EMBL/GenBank/DDBJ whole genome shotgun (WGS) entry which is preliminary data.</text>
</comment>
<dbReference type="GO" id="GO:0030170">
    <property type="term" value="F:pyridoxal phosphate binding"/>
    <property type="evidence" value="ECO:0007669"/>
    <property type="project" value="InterPro"/>
</dbReference>
<dbReference type="Gene3D" id="3.90.1150.10">
    <property type="entry name" value="Aspartate Aminotransferase, domain 1"/>
    <property type="match status" value="1"/>
</dbReference>
<sequence length="364" mass="38957">MDFGLAPVVREAVQQVTDAGLFGYLPPRLGAEMQQATADYYARHHGWEVPVEHVRPLPDVLAGLTAVMEHFARPGAVVVLTPAYMPFLTLPGMAGREVVEVPMLRSSDPSGMLRSSDPAGTGDDWSLDLAAVDAAFAAGATMLVLCNPHNPIGKVYRAEELRALAEVVSRHDGFVFNDEIHAPLVFSGHRHVPYPTVSPEAAAHTVTATSASKSWNLPGLKCAQLIHSDPDLAARWAEVGVMAEHGASNPGVVANTAAYTRGQEWLDDVLRYLDGNRQLLRRWAQEHAPQVAVTVPDGTYLAWLDCTALGLERPAEHIAEQAGVALVDGALCGAAGAGCVRLNLATPRPVLSEILSRLDSVLTR</sequence>
<evidence type="ECO:0000259" key="6">
    <source>
        <dbReference type="Pfam" id="PF00155"/>
    </source>
</evidence>
<keyword evidence="8" id="KW-1185">Reference proteome</keyword>
<dbReference type="EC" id="4.4.1.13" evidence="2"/>
<feature type="domain" description="Aminotransferase class I/classII large" evidence="6">
    <location>
        <begin position="5"/>
        <end position="357"/>
    </location>
</feature>
<dbReference type="Proteomes" id="UP000435304">
    <property type="component" value="Unassembled WGS sequence"/>
</dbReference>
<evidence type="ECO:0000256" key="2">
    <source>
        <dbReference type="ARBA" id="ARBA00012224"/>
    </source>
</evidence>
<dbReference type="PANTHER" id="PTHR43525:SF2">
    <property type="entry name" value="CYSTATHIONINE BETA-LYASE-RELATED"/>
    <property type="match status" value="1"/>
</dbReference>
<accession>A0A6A9UT44</accession>
<gene>
    <name evidence="7" type="ORF">GC722_02505</name>
</gene>
<comment type="cofactor">
    <cofactor evidence="1">
        <name>pyridoxal 5'-phosphate</name>
        <dbReference type="ChEBI" id="CHEBI:597326"/>
    </cofactor>
</comment>
<keyword evidence="7" id="KW-0032">Aminotransferase</keyword>
<dbReference type="InterPro" id="IPR004839">
    <property type="entry name" value="Aminotransferase_I/II_large"/>
</dbReference>
<dbReference type="InterPro" id="IPR051798">
    <property type="entry name" value="Class-II_PLP-Dep_Aminotrans"/>
</dbReference>
<name>A0A6A9UT44_9ACTN</name>
<dbReference type="GO" id="GO:0047804">
    <property type="term" value="F:cysteine-S-conjugate beta-lyase activity"/>
    <property type="evidence" value="ECO:0007669"/>
    <property type="project" value="UniProtKB-EC"/>
</dbReference>
<dbReference type="Gene3D" id="3.40.640.10">
    <property type="entry name" value="Type I PLP-dependent aspartate aminotransferase-like (Major domain)"/>
    <property type="match status" value="1"/>
</dbReference>